<gene>
    <name evidence="2" type="ORF">EVAR_34229_1</name>
</gene>
<evidence type="ECO:0000256" key="1">
    <source>
        <dbReference type="SAM" id="MobiDB-lite"/>
    </source>
</evidence>
<feature type="compositionally biased region" description="Basic and acidic residues" evidence="1">
    <location>
        <begin position="287"/>
        <end position="297"/>
    </location>
</feature>
<comment type="caution">
    <text evidence="2">The sequence shown here is derived from an EMBL/GenBank/DDBJ whole genome shotgun (WGS) entry which is preliminary data.</text>
</comment>
<sequence>MDDNYNFDDLSDGVDYECEYNDNQELESDHNDDGYQVETQVVELKPCVTPIIQNICSTKNSSHNVEPCSIQIKLEPENDYEFAQQNEIETSVCVKLEEIAEEDNETSDTVVPKKELFDDCIEHEIVDPVAIPENNICQHELDSFEKFVTTVKPFSQSELRIRRQFEPDSDDENDNNMSLLIPHNSQPKVIQTAKKDLMETDSSDEEKKVEPKKNQNNIVKGKKRKSKKNLDTKQGSKEETICKEKPIDKEVQILTRRMKERLRQEEKLKESSDSEMDIIKKLNIKNSKKDDKQKESSDSETDVMQTLNIKSSKKDDKLPGSSVNDVQCNNVDSTQNILEYDKSNDKVDEFSGFSAIDQNMTSTYKKYVQCVYEKVLPQINSEINDLQTKEIELEKKSPDKRPLSPLLMSNEPVEILKCEPTLLMFDELNEDESTSTQEDAMMMINDDDAEINTHPEPNKYILKDGWCCYPLIGDDTKLYQNCSIIMDKLPEIFVETYFKYTKLEDDEDSESDAEINRLVDLQSLHRTNTRKDEKFKPDDIKVKINKVDNMNKELILSGSLQCDSVQNDNLTELSPSEDETDITSNLPAPVSIEVQSFTFDMPTRILCTIVDCRLESDQLDESNLDQINRSGLDLIICLRSETVPLGHRCRVFCNRFCLQVRA</sequence>
<feature type="region of interest" description="Disordered" evidence="1">
    <location>
        <begin position="281"/>
        <end position="329"/>
    </location>
</feature>
<evidence type="ECO:0000313" key="3">
    <source>
        <dbReference type="Proteomes" id="UP000299102"/>
    </source>
</evidence>
<dbReference type="OrthoDB" id="7470018at2759"/>
<dbReference type="EMBL" id="BGZK01000668">
    <property type="protein sequence ID" value="GBP55428.1"/>
    <property type="molecule type" value="Genomic_DNA"/>
</dbReference>
<dbReference type="Proteomes" id="UP000299102">
    <property type="component" value="Unassembled WGS sequence"/>
</dbReference>
<feature type="compositionally biased region" description="Polar residues" evidence="1">
    <location>
        <begin position="175"/>
        <end position="189"/>
    </location>
</feature>
<evidence type="ECO:0000313" key="2">
    <source>
        <dbReference type="EMBL" id="GBP55428.1"/>
    </source>
</evidence>
<feature type="region of interest" description="Disordered" evidence="1">
    <location>
        <begin position="166"/>
        <end position="243"/>
    </location>
</feature>
<organism evidence="2 3">
    <name type="scientific">Eumeta variegata</name>
    <name type="common">Bagworm moth</name>
    <name type="synonym">Eumeta japonica</name>
    <dbReference type="NCBI Taxonomy" id="151549"/>
    <lineage>
        <taxon>Eukaryota</taxon>
        <taxon>Metazoa</taxon>
        <taxon>Ecdysozoa</taxon>
        <taxon>Arthropoda</taxon>
        <taxon>Hexapoda</taxon>
        <taxon>Insecta</taxon>
        <taxon>Pterygota</taxon>
        <taxon>Neoptera</taxon>
        <taxon>Endopterygota</taxon>
        <taxon>Lepidoptera</taxon>
        <taxon>Glossata</taxon>
        <taxon>Ditrysia</taxon>
        <taxon>Tineoidea</taxon>
        <taxon>Psychidae</taxon>
        <taxon>Oiketicinae</taxon>
        <taxon>Eumeta</taxon>
    </lineage>
</organism>
<keyword evidence="3" id="KW-1185">Reference proteome</keyword>
<proteinExistence type="predicted"/>
<feature type="compositionally biased region" description="Basic and acidic residues" evidence="1">
    <location>
        <begin position="228"/>
        <end position="243"/>
    </location>
</feature>
<accession>A0A4C1WVH1</accession>
<protein>
    <submittedName>
        <fullName evidence="2">Uncharacterized protein</fullName>
    </submittedName>
</protein>
<name>A0A4C1WVH1_EUMVA</name>
<reference evidence="2 3" key="1">
    <citation type="journal article" date="2019" name="Commun. Biol.">
        <title>The bagworm genome reveals a unique fibroin gene that provides high tensile strength.</title>
        <authorList>
            <person name="Kono N."/>
            <person name="Nakamura H."/>
            <person name="Ohtoshi R."/>
            <person name="Tomita M."/>
            <person name="Numata K."/>
            <person name="Arakawa K."/>
        </authorList>
    </citation>
    <scope>NUCLEOTIDE SEQUENCE [LARGE SCALE GENOMIC DNA]</scope>
</reference>
<dbReference type="AlphaFoldDB" id="A0A4C1WVH1"/>